<evidence type="ECO:0000256" key="5">
    <source>
        <dbReference type="ARBA" id="ARBA00023069"/>
    </source>
</evidence>
<dbReference type="PROSITE" id="PS50294">
    <property type="entry name" value="WD_REPEATS_REGION"/>
    <property type="match status" value="1"/>
</dbReference>
<dbReference type="Pfam" id="PF23381">
    <property type="entry name" value="Beta-prop_IFT122_1st"/>
    <property type="match status" value="1"/>
</dbReference>
<keyword evidence="5" id="KW-0969">Cilium</keyword>
<evidence type="ECO:0000256" key="7">
    <source>
        <dbReference type="PROSITE-ProRule" id="PRU00221"/>
    </source>
</evidence>
<dbReference type="Pfam" id="PF23377">
    <property type="entry name" value="Beta-prop_IFT122_2nd"/>
    <property type="match status" value="1"/>
</dbReference>
<dbReference type="InterPro" id="IPR056152">
    <property type="entry name" value="Beta-prop_IFT122_2nd"/>
</dbReference>
<dbReference type="InterPro" id="IPR039857">
    <property type="entry name" value="Ift122/121"/>
</dbReference>
<comment type="subcellular location">
    <subcellularLocation>
        <location evidence="1">Cell projection</location>
        <location evidence="1">Cilium</location>
    </subcellularLocation>
</comment>
<dbReference type="SUPFAM" id="SSF50978">
    <property type="entry name" value="WD40 repeat-like"/>
    <property type="match status" value="2"/>
</dbReference>
<feature type="domain" description="IFT122 second beta-propeller" evidence="8">
    <location>
        <begin position="291"/>
        <end position="541"/>
    </location>
</feature>
<accession>A0A4P9YJB6</accession>
<organism evidence="12 13">
    <name type="scientific">Rozella allomycis (strain CSF55)</name>
    <dbReference type="NCBI Taxonomy" id="988480"/>
    <lineage>
        <taxon>Eukaryota</taxon>
        <taxon>Fungi</taxon>
        <taxon>Fungi incertae sedis</taxon>
        <taxon>Cryptomycota</taxon>
        <taxon>Cryptomycota incertae sedis</taxon>
        <taxon>Rozella</taxon>
    </lineage>
</organism>
<evidence type="ECO:0000313" key="13">
    <source>
        <dbReference type="Proteomes" id="UP000281549"/>
    </source>
</evidence>
<feature type="domain" description="IFT122 first beta-propeller" evidence="9">
    <location>
        <begin position="20"/>
        <end position="190"/>
    </location>
</feature>
<dbReference type="SMART" id="SM00320">
    <property type="entry name" value="WD40"/>
    <property type="match status" value="8"/>
</dbReference>
<feature type="repeat" description="WD" evidence="7">
    <location>
        <begin position="55"/>
        <end position="96"/>
    </location>
</feature>
<feature type="domain" description="Intraflagellar transport protein 122 homolog TPR" evidence="11">
    <location>
        <begin position="552"/>
        <end position="893"/>
    </location>
</feature>
<evidence type="ECO:0000259" key="10">
    <source>
        <dbReference type="Pfam" id="PF25144"/>
    </source>
</evidence>
<dbReference type="InterPro" id="IPR056838">
    <property type="entry name" value="Zn_ribbon_IFT122"/>
</dbReference>
<evidence type="ECO:0000313" key="12">
    <source>
        <dbReference type="EMBL" id="RKP19182.1"/>
    </source>
</evidence>
<dbReference type="PANTHER" id="PTHR12764:SF4">
    <property type="entry name" value="INTRAFLAGELLAR TRANSPORT PROTEIN 122 HOMOLOG"/>
    <property type="match status" value="1"/>
</dbReference>
<dbReference type="InterPro" id="IPR057411">
    <property type="entry name" value="TPR_IFT122"/>
</dbReference>
<gene>
    <name evidence="12" type="ORF">ROZALSC1DRAFT_29192</name>
</gene>
<dbReference type="GO" id="GO:1905515">
    <property type="term" value="P:non-motile cilium assembly"/>
    <property type="evidence" value="ECO:0007669"/>
    <property type="project" value="TreeGrafter"/>
</dbReference>
<evidence type="ECO:0000259" key="8">
    <source>
        <dbReference type="Pfam" id="PF23377"/>
    </source>
</evidence>
<keyword evidence="3 7" id="KW-0853">WD repeat</keyword>
<keyword evidence="6" id="KW-0966">Cell projection</keyword>
<evidence type="ECO:0000256" key="6">
    <source>
        <dbReference type="ARBA" id="ARBA00023273"/>
    </source>
</evidence>
<dbReference type="InterPro" id="IPR001680">
    <property type="entry name" value="WD40_rpt"/>
</dbReference>
<evidence type="ECO:0000256" key="1">
    <source>
        <dbReference type="ARBA" id="ARBA00004138"/>
    </source>
</evidence>
<keyword evidence="4" id="KW-0677">Repeat</keyword>
<dbReference type="GO" id="GO:0035721">
    <property type="term" value="P:intraciliary retrograde transport"/>
    <property type="evidence" value="ECO:0007669"/>
    <property type="project" value="TreeGrafter"/>
</dbReference>
<dbReference type="Pfam" id="PF25144">
    <property type="entry name" value="Zn_ribbon_IFT122"/>
    <property type="match status" value="1"/>
</dbReference>
<dbReference type="InterPro" id="IPR056153">
    <property type="entry name" value="Beta-prop_IFT122_1st"/>
</dbReference>
<reference evidence="13" key="1">
    <citation type="journal article" date="2018" name="Nat. Microbiol.">
        <title>Leveraging single-cell genomics to expand the fungal tree of life.</title>
        <authorList>
            <person name="Ahrendt S.R."/>
            <person name="Quandt C.A."/>
            <person name="Ciobanu D."/>
            <person name="Clum A."/>
            <person name="Salamov A."/>
            <person name="Andreopoulos B."/>
            <person name="Cheng J.F."/>
            <person name="Woyke T."/>
            <person name="Pelin A."/>
            <person name="Henrissat B."/>
            <person name="Reynolds N.K."/>
            <person name="Benny G.L."/>
            <person name="Smith M.E."/>
            <person name="James T.Y."/>
            <person name="Grigoriev I.V."/>
        </authorList>
    </citation>
    <scope>NUCLEOTIDE SEQUENCE [LARGE SCALE GENOMIC DNA]</scope>
    <source>
        <strain evidence="13">CSF55</strain>
    </source>
</reference>
<dbReference type="AlphaFoldDB" id="A0A4P9YJB6"/>
<dbReference type="InterPro" id="IPR011990">
    <property type="entry name" value="TPR-like_helical_dom_sf"/>
</dbReference>
<dbReference type="Proteomes" id="UP000281549">
    <property type="component" value="Unassembled WGS sequence"/>
</dbReference>
<protein>
    <recommendedName>
        <fullName evidence="2">Intraflagellar transport protein 122 homolog</fullName>
    </recommendedName>
</protein>
<evidence type="ECO:0000256" key="2">
    <source>
        <dbReference type="ARBA" id="ARBA00019442"/>
    </source>
</evidence>
<dbReference type="InterPro" id="IPR015943">
    <property type="entry name" value="WD40/YVTN_repeat-like_dom_sf"/>
</dbReference>
<feature type="domain" description="IFT122 zinc ribbon" evidence="10">
    <location>
        <begin position="961"/>
        <end position="1004"/>
    </location>
</feature>
<dbReference type="InterPro" id="IPR036322">
    <property type="entry name" value="WD40_repeat_dom_sf"/>
</dbReference>
<evidence type="ECO:0000256" key="3">
    <source>
        <dbReference type="ARBA" id="ARBA00022574"/>
    </source>
</evidence>
<sequence length="1110" mass="126672">MKQSLLWQENVVDSNSCKVKIHSCAFNNDGSLILASANAQILVFDSLSGKLKETLKEHKKDVVSISFAKCKDLFASASADKSVVIWDALSFQTIARLTSSDQFRCVAWNPFHDMVAACSVSEIQFYSVGTRAAYRIKTSNKISACAWSSDGKYLAVGFLNGLIIYYDTEGNVHLEIEHSDCAIFSMVWNKNVLVVGDFKQTLTFYNVQGEKISKQRYLGFDVSSIAILNDYMIIGGSDRKSYLYSEEGVKLVVLVERDDWILSQSASQSILAVGSADGLLSVHQLNQTTIHGLHDNIYAFRENMTNVIIHDLDNGLKAKIKCRDLVKRIAVFKDKLAILLNDRVALYELEDKDDMRYKLYKKTTLKMECSLMIVASENIVVCLDTKLILLTSQGEVAREWDFDSPIRYLKCIGGPSGRECLLTGLKNGSIFFVYIDNNFPRLVIKHDVGIRCLDVCQMKLAVVDDNFFCTIYDVKSKSVIEQIRNVESIAFNSDHEGLYCYSKDDVVCIKVGPFNPFVFKARGFVVGFKGSKVFCLNEIQMTSIDVPLSFAVDNYLSKKMIREAYTISCLGVTNGDWRKLGVESLHYLDFETALNCFVRLNDYRYIELIQKMKNTKAPLELILLEEDLLNGEFKSAAEKCKSLGMEERAMEILSTMGMFEEMNQLKLEINSKQILKEKAKFQQERNEMIEAADTLIEAGDYLQAIDILGSNGSVEKLIQLARRLSKMESEALRKCLYYFKLLNNWDYMSEILMKMGDILQLLQAYIDLQKWDEVFKIVDKDPSLAKIAYIPYINHLREKGDYEKAIRYYLKIDLIDEAVRLIGKLVEKYKVLKRYDLVSRKYLKIYSITKDVKYLNFSILYYAFYPVYNSVEEPFSTYSSEQLLNMARYLYSNWHVMDRKERAVFDISITHVLFCLFKESKKLGAFETARSAFTLLNEYLHPWTIQLDSLYLGIPSIKGDESLLPICYRCSAINPIINDEGPYCCNCGIKFFFSMFSFDHLPLVEIKLAENLSETEISKLISTASIQKSSTNILDNFDLNEKSPFITLQASSLEVIDAKSLVHVPETNSIYYNCVPDIPVVTCPNCHQLFSADDWEFGCLETSKCHFCGE</sequence>
<dbReference type="EMBL" id="ML005275">
    <property type="protein sequence ID" value="RKP19182.1"/>
    <property type="molecule type" value="Genomic_DNA"/>
</dbReference>
<dbReference type="GO" id="GO:0030991">
    <property type="term" value="C:intraciliary transport particle A"/>
    <property type="evidence" value="ECO:0007669"/>
    <property type="project" value="TreeGrafter"/>
</dbReference>
<dbReference type="GO" id="GO:0061512">
    <property type="term" value="P:protein localization to cilium"/>
    <property type="evidence" value="ECO:0007669"/>
    <property type="project" value="TreeGrafter"/>
</dbReference>
<name>A0A4P9YJB6_ROZAC</name>
<evidence type="ECO:0000256" key="4">
    <source>
        <dbReference type="ARBA" id="ARBA00022737"/>
    </source>
</evidence>
<dbReference type="Gene3D" id="2.130.10.10">
    <property type="entry name" value="YVTN repeat-like/Quinoprotein amine dehydrogenase"/>
    <property type="match status" value="3"/>
</dbReference>
<proteinExistence type="predicted"/>
<dbReference type="SUPFAM" id="SSF48452">
    <property type="entry name" value="TPR-like"/>
    <property type="match status" value="1"/>
</dbReference>
<evidence type="ECO:0000259" key="9">
    <source>
        <dbReference type="Pfam" id="PF23381"/>
    </source>
</evidence>
<dbReference type="Gene3D" id="1.25.40.470">
    <property type="match status" value="1"/>
</dbReference>
<dbReference type="PANTHER" id="PTHR12764">
    <property type="entry name" value="WD REPEAT DOMAIN-RELATED"/>
    <property type="match status" value="1"/>
</dbReference>
<evidence type="ECO:0000259" key="11">
    <source>
        <dbReference type="Pfam" id="PF25295"/>
    </source>
</evidence>
<dbReference type="Pfam" id="PF25295">
    <property type="entry name" value="TPR_IFT122"/>
    <property type="match status" value="1"/>
</dbReference>
<dbReference type="GO" id="GO:0097730">
    <property type="term" value="C:non-motile cilium"/>
    <property type="evidence" value="ECO:0007669"/>
    <property type="project" value="TreeGrafter"/>
</dbReference>
<dbReference type="PROSITE" id="PS50082">
    <property type="entry name" value="WD_REPEATS_2"/>
    <property type="match status" value="1"/>
</dbReference>